<name>A0AAV9S4Y8_9TELE</name>
<protein>
    <submittedName>
        <fullName evidence="2">Uncharacterized protein</fullName>
    </submittedName>
</protein>
<gene>
    <name evidence="2" type="ORF">CRENBAI_014341</name>
</gene>
<feature type="region of interest" description="Disordered" evidence="1">
    <location>
        <begin position="1"/>
        <end position="28"/>
    </location>
</feature>
<dbReference type="AlphaFoldDB" id="A0AAV9S4Y8"/>
<feature type="compositionally biased region" description="Polar residues" evidence="1">
    <location>
        <begin position="7"/>
        <end position="16"/>
    </location>
</feature>
<sequence>MEPLGQQMKSEVSNAVTAPAHVSQRRPRLSRRARKFGLERIFNKSQFESILFGRTVPLNYVSEQKRQLVPRRIWISRQSDLSLLDASSLTVWISSSSGFCASSPD</sequence>
<dbReference type="EMBL" id="JAHHUM010000894">
    <property type="protein sequence ID" value="KAK5616306.1"/>
    <property type="molecule type" value="Genomic_DNA"/>
</dbReference>
<evidence type="ECO:0000313" key="2">
    <source>
        <dbReference type="EMBL" id="KAK5616306.1"/>
    </source>
</evidence>
<comment type="caution">
    <text evidence="2">The sequence shown here is derived from an EMBL/GenBank/DDBJ whole genome shotgun (WGS) entry which is preliminary data.</text>
</comment>
<keyword evidence="3" id="KW-1185">Reference proteome</keyword>
<reference evidence="2 3" key="1">
    <citation type="submission" date="2021-06" db="EMBL/GenBank/DDBJ databases">
        <authorList>
            <person name="Palmer J.M."/>
        </authorList>
    </citation>
    <scope>NUCLEOTIDE SEQUENCE [LARGE SCALE GENOMIC DNA]</scope>
    <source>
        <strain evidence="2 3">MEX-2019</strain>
        <tissue evidence="2">Muscle</tissue>
    </source>
</reference>
<dbReference type="Proteomes" id="UP001311232">
    <property type="component" value="Unassembled WGS sequence"/>
</dbReference>
<organism evidence="2 3">
    <name type="scientific">Crenichthys baileyi</name>
    <name type="common">White River springfish</name>
    <dbReference type="NCBI Taxonomy" id="28760"/>
    <lineage>
        <taxon>Eukaryota</taxon>
        <taxon>Metazoa</taxon>
        <taxon>Chordata</taxon>
        <taxon>Craniata</taxon>
        <taxon>Vertebrata</taxon>
        <taxon>Euteleostomi</taxon>
        <taxon>Actinopterygii</taxon>
        <taxon>Neopterygii</taxon>
        <taxon>Teleostei</taxon>
        <taxon>Neoteleostei</taxon>
        <taxon>Acanthomorphata</taxon>
        <taxon>Ovalentaria</taxon>
        <taxon>Atherinomorphae</taxon>
        <taxon>Cyprinodontiformes</taxon>
        <taxon>Goodeidae</taxon>
        <taxon>Crenichthys</taxon>
    </lineage>
</organism>
<evidence type="ECO:0000313" key="3">
    <source>
        <dbReference type="Proteomes" id="UP001311232"/>
    </source>
</evidence>
<proteinExistence type="predicted"/>
<evidence type="ECO:0000256" key="1">
    <source>
        <dbReference type="SAM" id="MobiDB-lite"/>
    </source>
</evidence>
<accession>A0AAV9S4Y8</accession>